<dbReference type="GO" id="GO:0043190">
    <property type="term" value="C:ATP-binding cassette (ABC) transporter complex"/>
    <property type="evidence" value="ECO:0007669"/>
    <property type="project" value="TreeGrafter"/>
</dbReference>
<evidence type="ECO:0000256" key="4">
    <source>
        <dbReference type="ARBA" id="ARBA00022989"/>
    </source>
</evidence>
<dbReference type="Pfam" id="PF03739">
    <property type="entry name" value="LptF_LptG"/>
    <property type="match status" value="1"/>
</dbReference>
<evidence type="ECO:0000256" key="5">
    <source>
        <dbReference type="ARBA" id="ARBA00023136"/>
    </source>
</evidence>
<evidence type="ECO:0000313" key="7">
    <source>
        <dbReference type="EMBL" id="AUN29874.1"/>
    </source>
</evidence>
<accession>A0A2K9N9V7</accession>
<evidence type="ECO:0000256" key="6">
    <source>
        <dbReference type="SAM" id="Phobius"/>
    </source>
</evidence>
<dbReference type="KEGG" id="ncb:C0V82_06265"/>
<organism evidence="7 8">
    <name type="scientific">Niveispirillum cyanobacteriorum</name>
    <dbReference type="NCBI Taxonomy" id="1612173"/>
    <lineage>
        <taxon>Bacteria</taxon>
        <taxon>Pseudomonadati</taxon>
        <taxon>Pseudomonadota</taxon>
        <taxon>Alphaproteobacteria</taxon>
        <taxon>Rhodospirillales</taxon>
        <taxon>Azospirillaceae</taxon>
        <taxon>Niveispirillum</taxon>
    </lineage>
</organism>
<dbReference type="Proteomes" id="UP000234752">
    <property type="component" value="Chromosome eg_1"/>
</dbReference>
<comment type="subcellular location">
    <subcellularLocation>
        <location evidence="1">Cell membrane</location>
        <topology evidence="1">Multi-pass membrane protein</topology>
    </subcellularLocation>
</comment>
<dbReference type="PANTHER" id="PTHR33529:SF6">
    <property type="entry name" value="YJGP_YJGQ FAMILY PERMEASE"/>
    <property type="match status" value="1"/>
</dbReference>
<evidence type="ECO:0000256" key="1">
    <source>
        <dbReference type="ARBA" id="ARBA00004651"/>
    </source>
</evidence>
<name>A0A2K9N9V7_9PROT</name>
<keyword evidence="4 6" id="KW-1133">Transmembrane helix</keyword>
<feature type="transmembrane region" description="Helical" evidence="6">
    <location>
        <begin position="65"/>
        <end position="85"/>
    </location>
</feature>
<evidence type="ECO:0000256" key="2">
    <source>
        <dbReference type="ARBA" id="ARBA00022475"/>
    </source>
</evidence>
<gene>
    <name evidence="7" type="ORF">C0V82_06265</name>
</gene>
<dbReference type="GO" id="GO:0015920">
    <property type="term" value="P:lipopolysaccharide transport"/>
    <property type="evidence" value="ECO:0007669"/>
    <property type="project" value="TreeGrafter"/>
</dbReference>
<dbReference type="InterPro" id="IPR005495">
    <property type="entry name" value="LptG/LptF_permease"/>
</dbReference>
<evidence type="ECO:0000313" key="8">
    <source>
        <dbReference type="Proteomes" id="UP000234752"/>
    </source>
</evidence>
<evidence type="ECO:0008006" key="9">
    <source>
        <dbReference type="Google" id="ProtNLM"/>
    </source>
</evidence>
<proteinExistence type="predicted"/>
<reference evidence="7 8" key="1">
    <citation type="submission" date="2017-12" db="EMBL/GenBank/DDBJ databases">
        <title>Genomes of bacteria within cyanobacterial aggregates.</title>
        <authorList>
            <person name="Cai H."/>
        </authorList>
    </citation>
    <scope>NUCLEOTIDE SEQUENCE [LARGE SCALE GENOMIC DNA]</scope>
    <source>
        <strain evidence="7 8">TH16</strain>
    </source>
</reference>
<protein>
    <recommendedName>
        <fullName evidence="9">YjgP/YjgQ family permease</fullName>
    </recommendedName>
</protein>
<keyword evidence="2" id="KW-1003">Cell membrane</keyword>
<dbReference type="PROSITE" id="PS51257">
    <property type="entry name" value="PROKAR_LIPOPROTEIN"/>
    <property type="match status" value="1"/>
</dbReference>
<feature type="transmembrane region" description="Helical" evidence="6">
    <location>
        <begin position="386"/>
        <end position="407"/>
    </location>
</feature>
<sequence>MARPAGAGPGGGAGCRYAGGADRRSEGIVGGCDVNGSPLPSERQYQLHSTRLIDRYILTETLKPLFASLLVVLVALLMERLLRLFDLLANHGGPFDMVIRLVANLVPHYLGLALPAAFFISMFIIVARMGEDNELDALQSAGLSVPRIARSFLGLGVALMVFSIILFGYLQPYGRYGYSAIYHMVVNAAWDATVPQATFVDAGEGVTISADMVDPTGRRLEKVFVQQDRDNGEKWVTTAVTGALAATPDRQRVLVTLHDGVQVRVLPDGRRQVMEFGEMTLDKPFRLVTEPFRERGGSERELTLHELWSEMHDPQSILPFNKVRSELHARLARSLSLPLLPLLAVPMGMAAKRARRGQGIALATLILIIYHHLIQLGESLGDVGRLPPSIGIWVPFGLFCLLCGWLFHRADVRPGENPFAAMFDTIDTATSFVGRLFKRRKKKAVGAKP</sequence>
<keyword evidence="8" id="KW-1185">Reference proteome</keyword>
<dbReference type="PANTHER" id="PTHR33529">
    <property type="entry name" value="SLR0882 PROTEIN-RELATED"/>
    <property type="match status" value="1"/>
</dbReference>
<keyword evidence="5 6" id="KW-0472">Membrane</keyword>
<keyword evidence="3 6" id="KW-0812">Transmembrane</keyword>
<dbReference type="AlphaFoldDB" id="A0A2K9N9V7"/>
<feature type="transmembrane region" description="Helical" evidence="6">
    <location>
        <begin position="357"/>
        <end position="374"/>
    </location>
</feature>
<feature type="transmembrane region" description="Helical" evidence="6">
    <location>
        <begin position="148"/>
        <end position="170"/>
    </location>
</feature>
<feature type="transmembrane region" description="Helical" evidence="6">
    <location>
        <begin position="106"/>
        <end position="128"/>
    </location>
</feature>
<evidence type="ECO:0000256" key="3">
    <source>
        <dbReference type="ARBA" id="ARBA00022692"/>
    </source>
</evidence>
<dbReference type="EMBL" id="CP025611">
    <property type="protein sequence ID" value="AUN29874.1"/>
    <property type="molecule type" value="Genomic_DNA"/>
</dbReference>